<proteinExistence type="predicted"/>
<reference evidence="3" key="1">
    <citation type="submission" date="2016-11" db="EMBL/GenBank/DDBJ databases">
        <authorList>
            <person name="Varghese N."/>
            <person name="Submissions S."/>
        </authorList>
    </citation>
    <scope>NUCLEOTIDE SEQUENCE [LARGE SCALE GENOMIC DNA]</scope>
    <source>
        <strain evidence="3">USBA-503</strain>
    </source>
</reference>
<gene>
    <name evidence="2" type="ORF">SAMN05443507_13023</name>
</gene>
<name>A0A1M6WXV6_9BACL</name>
<feature type="transmembrane region" description="Helical" evidence="1">
    <location>
        <begin position="69"/>
        <end position="90"/>
    </location>
</feature>
<sequence>MIKWLAIVTAVLYLVSHYYSRRFMLQEGHDERGKLILYKSRSKAFPFILAGWATLYFINVYHHLTYPQFQNAVVLVVTGVYLIQFIYLLIYRRQY</sequence>
<dbReference type="RefSeq" id="WP_058095753.1">
    <property type="nucleotide sequence ID" value="NZ_FRAF01000030.1"/>
</dbReference>
<evidence type="ECO:0000313" key="2">
    <source>
        <dbReference type="EMBL" id="SHK98547.1"/>
    </source>
</evidence>
<dbReference type="EMBL" id="FRAF01000030">
    <property type="protein sequence ID" value="SHK98547.1"/>
    <property type="molecule type" value="Genomic_DNA"/>
</dbReference>
<keyword evidence="1" id="KW-1133">Transmembrane helix</keyword>
<evidence type="ECO:0000313" key="3">
    <source>
        <dbReference type="Proteomes" id="UP000184016"/>
    </source>
</evidence>
<organism evidence="2 3">
    <name type="scientific">Alicyclobacillus tolerans</name>
    <dbReference type="NCBI Taxonomy" id="90970"/>
    <lineage>
        <taxon>Bacteria</taxon>
        <taxon>Bacillati</taxon>
        <taxon>Bacillota</taxon>
        <taxon>Bacilli</taxon>
        <taxon>Bacillales</taxon>
        <taxon>Alicyclobacillaceae</taxon>
        <taxon>Alicyclobacillus</taxon>
    </lineage>
</organism>
<keyword evidence="3" id="KW-1185">Reference proteome</keyword>
<evidence type="ECO:0000256" key="1">
    <source>
        <dbReference type="SAM" id="Phobius"/>
    </source>
</evidence>
<keyword evidence="1" id="KW-0812">Transmembrane</keyword>
<feature type="transmembrane region" description="Helical" evidence="1">
    <location>
        <begin position="6"/>
        <end position="24"/>
    </location>
</feature>
<dbReference type="AlphaFoldDB" id="A0A1M6WXV6"/>
<dbReference type="OrthoDB" id="2474051at2"/>
<feature type="transmembrane region" description="Helical" evidence="1">
    <location>
        <begin position="44"/>
        <end position="63"/>
    </location>
</feature>
<accession>A0A1M6WXV6</accession>
<dbReference type="Proteomes" id="UP000184016">
    <property type="component" value="Unassembled WGS sequence"/>
</dbReference>
<protein>
    <submittedName>
        <fullName evidence="2">Uncharacterized protein</fullName>
    </submittedName>
</protein>
<keyword evidence="1" id="KW-0472">Membrane</keyword>